<organism evidence="2 4">
    <name type="scientific">Didymodactylos carnosus</name>
    <dbReference type="NCBI Taxonomy" id="1234261"/>
    <lineage>
        <taxon>Eukaryota</taxon>
        <taxon>Metazoa</taxon>
        <taxon>Spiralia</taxon>
        <taxon>Gnathifera</taxon>
        <taxon>Rotifera</taxon>
        <taxon>Eurotatoria</taxon>
        <taxon>Bdelloidea</taxon>
        <taxon>Philodinida</taxon>
        <taxon>Philodinidae</taxon>
        <taxon>Didymodactylos</taxon>
    </lineage>
</organism>
<accession>A0A8S2EW76</accession>
<protein>
    <recommendedName>
        <fullName evidence="1">CxC5 like cysteine cluster associated with KDZ domain-containing protein</fullName>
    </recommendedName>
</protein>
<name>A0A8S2EW76_9BILA</name>
<evidence type="ECO:0000313" key="4">
    <source>
        <dbReference type="Proteomes" id="UP000677228"/>
    </source>
</evidence>
<comment type="caution">
    <text evidence="2">The sequence shown here is derived from an EMBL/GenBank/DDBJ whole genome shotgun (WGS) entry which is preliminary data.</text>
</comment>
<dbReference type="PANTHER" id="PTHR34305">
    <property type="entry name" value="EXPRESSED PROTEIN"/>
    <property type="match status" value="1"/>
</dbReference>
<proteinExistence type="predicted"/>
<dbReference type="Pfam" id="PF18758">
    <property type="entry name" value="KDZ"/>
    <property type="match status" value="1"/>
</dbReference>
<dbReference type="EMBL" id="CAJOBA010039708">
    <property type="protein sequence ID" value="CAF4081911.1"/>
    <property type="molecule type" value="Genomic_DNA"/>
</dbReference>
<evidence type="ECO:0000259" key="1">
    <source>
        <dbReference type="Pfam" id="PF18718"/>
    </source>
</evidence>
<dbReference type="EMBL" id="CAJNOK010018145">
    <property type="protein sequence ID" value="CAF1276794.1"/>
    <property type="molecule type" value="Genomic_DNA"/>
</dbReference>
<evidence type="ECO:0000313" key="3">
    <source>
        <dbReference type="EMBL" id="CAF4081911.1"/>
    </source>
</evidence>
<reference evidence="2" key="1">
    <citation type="submission" date="2021-02" db="EMBL/GenBank/DDBJ databases">
        <authorList>
            <person name="Nowell W R."/>
        </authorList>
    </citation>
    <scope>NUCLEOTIDE SEQUENCE</scope>
</reference>
<feature type="domain" description="CxC5 like cysteine cluster associated with KDZ" evidence="1">
    <location>
        <begin position="110"/>
        <end position="221"/>
    </location>
</feature>
<dbReference type="Pfam" id="PF18718">
    <property type="entry name" value="CxC5"/>
    <property type="match status" value="1"/>
</dbReference>
<dbReference type="Proteomes" id="UP000677228">
    <property type="component" value="Unassembled WGS sequence"/>
</dbReference>
<dbReference type="InterPro" id="IPR040521">
    <property type="entry name" value="KDZ"/>
</dbReference>
<gene>
    <name evidence="2" type="ORF">OVA965_LOCUS27450</name>
    <name evidence="3" type="ORF">TMI583_LOCUS28195</name>
</gene>
<dbReference type="AlphaFoldDB" id="A0A8S2EW76"/>
<dbReference type="InterPro" id="IPR041539">
    <property type="entry name" value="CxC5"/>
</dbReference>
<dbReference type="Proteomes" id="UP000682733">
    <property type="component" value="Unassembled WGS sequence"/>
</dbReference>
<dbReference type="PANTHER" id="PTHR34305:SF1">
    <property type="entry name" value="SWIM-TYPE DOMAIN-CONTAINING PROTEIN"/>
    <property type="match status" value="1"/>
</dbReference>
<sequence length="625" mass="73192">MASNCDAFWLDKEEMYVVKLNRKIPMKHLSLVCLINNELDECLRTRIYDIVNIIELTYGVKYDCDLIQAVLVLLKRHKLEHKIDLFSTENAKELIRGYSENECFITDASLHTIKPFTHVCLSCNQKLIVKFHQKVYVFTNDSVDNGVIYSGHCAGCRIDYYSNSYDKGSKRVVVRQSLHSRKYVYIGGKNVYTTELLLRFASDLAYMYTGFENFCSAYNATIYEILCHRYPNDASKTKGQILLERRLFENAWFIYSTSLFTFLTSKQHELEIPMNISNRNERNSYFDLNFEKWQAQFTLFYTNHINIRDCGFSCSRAFVIDGFQKSDRFICQFKGETIKSEELGEIQWGCGIRPEMIPDKNNHGYWTNTCYCPKHIALANKQHNQQPHIPDDYDDIDCNVSRADRYYSRLTSYGIVLTMFNCGIIVAFHELYQSEGPLRVLYHICSTIKNFSPLLAVPKYLVYDNACGLFLTFDSRIKNGKINRTPSTDVLEKMTFVVDKFHISNHTRPMCQKQTNPYNYEEVRKINTQTCEQMNSKLKHYQNACSSYSSPKSKVFYLLLKKKETTEIASVLNDIELNTDYTNVEFEHFDFILQFEWYCKEQEGIGGDNYNISKWSLCEKQKRSR</sequence>
<evidence type="ECO:0000313" key="2">
    <source>
        <dbReference type="EMBL" id="CAF1276794.1"/>
    </source>
</evidence>